<dbReference type="Pfam" id="PF11325">
    <property type="entry name" value="DUF3127"/>
    <property type="match status" value="1"/>
</dbReference>
<proteinExistence type="predicted"/>
<dbReference type="EMBL" id="RQVQ01000010">
    <property type="protein sequence ID" value="RRJ91547.1"/>
    <property type="molecule type" value="Genomic_DNA"/>
</dbReference>
<dbReference type="OrthoDB" id="598142at2"/>
<dbReference type="InterPro" id="IPR012340">
    <property type="entry name" value="NA-bd_OB-fold"/>
</dbReference>
<reference evidence="2 3" key="1">
    <citation type="submission" date="2018-11" db="EMBL/GenBank/DDBJ databases">
        <title>Flavobacterium sp. nov., YIM 102701-2 draft genome.</title>
        <authorList>
            <person name="Li G."/>
            <person name="Jiang Y."/>
        </authorList>
    </citation>
    <scope>NUCLEOTIDE SEQUENCE [LARGE SCALE GENOMIC DNA]</scope>
    <source>
        <strain evidence="2 3">YIM 102701-2</strain>
    </source>
</reference>
<accession>A0A3P3WB54</accession>
<feature type="compositionally biased region" description="Low complexity" evidence="1">
    <location>
        <begin position="115"/>
        <end position="152"/>
    </location>
</feature>
<dbReference type="AlphaFoldDB" id="A0A3P3WB54"/>
<sequence>MEISGFIKMIGQPQQVSSAYRKREIVVTTEEQYPQHILIEFSQDKCDLLNRLQIGQKVKVSINLRGREWTNPQGETRYFNSIQGWRIDGEQPQQQNPTSGYHGHGSAVDDYYNRNTNTQYQQPTFNQNPNNQQPNQAFGSPQGNNQGPNQPQMFNGESEPDDLPF</sequence>
<keyword evidence="3" id="KW-1185">Reference proteome</keyword>
<dbReference type="InterPro" id="IPR021474">
    <property type="entry name" value="DUF3127"/>
</dbReference>
<evidence type="ECO:0000313" key="2">
    <source>
        <dbReference type="EMBL" id="RRJ91547.1"/>
    </source>
</evidence>
<feature type="region of interest" description="Disordered" evidence="1">
    <location>
        <begin position="81"/>
        <end position="165"/>
    </location>
</feature>
<evidence type="ECO:0000313" key="3">
    <source>
        <dbReference type="Proteomes" id="UP000275719"/>
    </source>
</evidence>
<evidence type="ECO:0000256" key="1">
    <source>
        <dbReference type="SAM" id="MobiDB-lite"/>
    </source>
</evidence>
<dbReference type="SUPFAM" id="SSF50249">
    <property type="entry name" value="Nucleic acid-binding proteins"/>
    <property type="match status" value="1"/>
</dbReference>
<comment type="caution">
    <text evidence="2">The sequence shown here is derived from an EMBL/GenBank/DDBJ whole genome shotgun (WGS) entry which is preliminary data.</text>
</comment>
<protein>
    <submittedName>
        <fullName evidence="2">DUF3127 domain-containing protein</fullName>
    </submittedName>
</protein>
<dbReference type="RefSeq" id="WP_125018466.1">
    <property type="nucleotide sequence ID" value="NZ_RQVQ01000010.1"/>
</dbReference>
<dbReference type="Proteomes" id="UP000275719">
    <property type="component" value="Unassembled WGS sequence"/>
</dbReference>
<name>A0A3P3WB54_9FLAO</name>
<gene>
    <name evidence="2" type="ORF">EG240_05950</name>
</gene>
<organism evidence="2 3">
    <name type="scientific">Paenimyroides tangerinum</name>
    <dbReference type="NCBI Taxonomy" id="2488728"/>
    <lineage>
        <taxon>Bacteria</taxon>
        <taxon>Pseudomonadati</taxon>
        <taxon>Bacteroidota</taxon>
        <taxon>Flavobacteriia</taxon>
        <taxon>Flavobacteriales</taxon>
        <taxon>Flavobacteriaceae</taxon>
        <taxon>Paenimyroides</taxon>
    </lineage>
</organism>